<keyword evidence="2" id="KW-0456">Lyase</keyword>
<dbReference type="Pfam" id="PF01965">
    <property type="entry name" value="DJ-1_PfpI"/>
    <property type="match status" value="1"/>
</dbReference>
<keyword evidence="3" id="KW-1185">Reference proteome</keyword>
<dbReference type="Proteomes" id="UP001596333">
    <property type="component" value="Unassembled WGS sequence"/>
</dbReference>
<dbReference type="SUPFAM" id="SSF52317">
    <property type="entry name" value="Class I glutamine amidotransferase-like"/>
    <property type="match status" value="1"/>
</dbReference>
<dbReference type="InterPro" id="IPR052158">
    <property type="entry name" value="INH-QAR"/>
</dbReference>
<dbReference type="CDD" id="cd03139">
    <property type="entry name" value="GATase1_PfpI_2"/>
    <property type="match status" value="1"/>
</dbReference>
<protein>
    <submittedName>
        <fullName evidence="2">DJ-1/PfpI family protein</fullName>
        <ecNumber evidence="2">4.2.1.-</ecNumber>
    </submittedName>
</protein>
<dbReference type="GO" id="GO:0016829">
    <property type="term" value="F:lyase activity"/>
    <property type="evidence" value="ECO:0007669"/>
    <property type="project" value="UniProtKB-KW"/>
</dbReference>
<sequence length="233" mass="24594">MNVDILVYDGFDELDGIGPYEVFDYAQEYAAESETRDEGAAGERPDRVRYVTLADRETVTASHGTRVGVDGVLAEPDSDRAADGDPGAAVPDLLVVPGGGWNARDETASAWAEAKKGDVPRALGAHHAAGTRIASVCTGSMLLAEAGVTDGRRAVTHAGAVDELRESGAEIVDARVVDDGDLLTAGGVTSGIDLALYIVEREFGEAIAERVATTIEYDRRYEVAGREGEDRRG</sequence>
<feature type="domain" description="DJ-1/PfpI" evidence="1">
    <location>
        <begin position="3"/>
        <end position="200"/>
    </location>
</feature>
<dbReference type="InterPro" id="IPR002818">
    <property type="entry name" value="DJ-1/PfpI"/>
</dbReference>
<accession>A0ABD5UR10</accession>
<reference evidence="2 3" key="1">
    <citation type="journal article" date="2019" name="Int. J. Syst. Evol. Microbiol.">
        <title>The Global Catalogue of Microorganisms (GCM) 10K type strain sequencing project: providing services to taxonomists for standard genome sequencing and annotation.</title>
        <authorList>
            <consortium name="The Broad Institute Genomics Platform"/>
            <consortium name="The Broad Institute Genome Sequencing Center for Infectious Disease"/>
            <person name="Wu L."/>
            <person name="Ma J."/>
        </authorList>
    </citation>
    <scope>NUCLEOTIDE SEQUENCE [LARGE SCALE GENOMIC DNA]</scope>
    <source>
        <strain evidence="2 3">Y73</strain>
    </source>
</reference>
<gene>
    <name evidence="2" type="ORF">ACFQEY_16080</name>
</gene>
<dbReference type="Gene3D" id="3.40.50.880">
    <property type="match status" value="1"/>
</dbReference>
<organism evidence="2 3">
    <name type="scientific">Halorubrum trueperi</name>
    <dbReference type="NCBI Taxonomy" id="2004704"/>
    <lineage>
        <taxon>Archaea</taxon>
        <taxon>Methanobacteriati</taxon>
        <taxon>Methanobacteriota</taxon>
        <taxon>Stenosarchaea group</taxon>
        <taxon>Halobacteria</taxon>
        <taxon>Halobacteriales</taxon>
        <taxon>Haloferacaceae</taxon>
        <taxon>Halorubrum</taxon>
    </lineage>
</organism>
<dbReference type="EC" id="4.2.1.-" evidence="2"/>
<evidence type="ECO:0000313" key="2">
    <source>
        <dbReference type="EMBL" id="MFC6890512.1"/>
    </source>
</evidence>
<comment type="caution">
    <text evidence="2">The sequence shown here is derived from an EMBL/GenBank/DDBJ whole genome shotgun (WGS) entry which is preliminary data.</text>
</comment>
<proteinExistence type="predicted"/>
<dbReference type="EMBL" id="JBHSXI010000023">
    <property type="protein sequence ID" value="MFC6890512.1"/>
    <property type="molecule type" value="Genomic_DNA"/>
</dbReference>
<evidence type="ECO:0000259" key="1">
    <source>
        <dbReference type="Pfam" id="PF01965"/>
    </source>
</evidence>
<dbReference type="PANTHER" id="PTHR43130">
    <property type="entry name" value="ARAC-FAMILY TRANSCRIPTIONAL REGULATOR"/>
    <property type="match status" value="1"/>
</dbReference>
<evidence type="ECO:0000313" key="3">
    <source>
        <dbReference type="Proteomes" id="UP001596333"/>
    </source>
</evidence>
<dbReference type="RefSeq" id="WP_379770534.1">
    <property type="nucleotide sequence ID" value="NZ_JBHSXI010000023.1"/>
</dbReference>
<dbReference type="InterPro" id="IPR029062">
    <property type="entry name" value="Class_I_gatase-like"/>
</dbReference>
<name>A0ABD5UR10_9EURY</name>
<dbReference type="AlphaFoldDB" id="A0ABD5UR10"/>
<dbReference type="PANTHER" id="PTHR43130:SF3">
    <property type="entry name" value="HTH-TYPE TRANSCRIPTIONAL REGULATOR RV1931C"/>
    <property type="match status" value="1"/>
</dbReference>